<comment type="similarity">
    <text evidence="7">Belongs to the binding-protein-dependent transport system permease family.</text>
</comment>
<keyword evidence="5 7" id="KW-1133">Transmembrane helix</keyword>
<organism evidence="9 10">
    <name type="scientific">Koleobacter methoxysyntrophicus</name>
    <dbReference type="NCBI Taxonomy" id="2751313"/>
    <lineage>
        <taxon>Bacteria</taxon>
        <taxon>Bacillati</taxon>
        <taxon>Bacillota</taxon>
        <taxon>Clostridia</taxon>
        <taxon>Koleobacterales</taxon>
        <taxon>Koleobacteraceae</taxon>
        <taxon>Koleobacter</taxon>
    </lineage>
</organism>
<dbReference type="AlphaFoldDB" id="A0A8A0RK52"/>
<evidence type="ECO:0000256" key="1">
    <source>
        <dbReference type="ARBA" id="ARBA00004651"/>
    </source>
</evidence>
<evidence type="ECO:0000256" key="6">
    <source>
        <dbReference type="ARBA" id="ARBA00023136"/>
    </source>
</evidence>
<keyword evidence="3" id="KW-1003">Cell membrane</keyword>
<protein>
    <submittedName>
        <fullName evidence="9">Glutathione transport system permease protein GsiC</fullName>
    </submittedName>
</protein>
<feature type="transmembrane region" description="Helical" evidence="7">
    <location>
        <begin position="173"/>
        <end position="192"/>
    </location>
</feature>
<dbReference type="InterPro" id="IPR035906">
    <property type="entry name" value="MetI-like_sf"/>
</dbReference>
<keyword evidence="2 7" id="KW-0813">Transport</keyword>
<dbReference type="PROSITE" id="PS50928">
    <property type="entry name" value="ABC_TM1"/>
    <property type="match status" value="1"/>
</dbReference>
<dbReference type="KEGG" id="kme:H0A61_01078"/>
<dbReference type="GO" id="GO:0055085">
    <property type="term" value="P:transmembrane transport"/>
    <property type="evidence" value="ECO:0007669"/>
    <property type="project" value="InterPro"/>
</dbReference>
<feature type="transmembrane region" description="Helical" evidence="7">
    <location>
        <begin position="130"/>
        <end position="153"/>
    </location>
</feature>
<dbReference type="CDD" id="cd06261">
    <property type="entry name" value="TM_PBP2"/>
    <property type="match status" value="1"/>
</dbReference>
<dbReference type="Gene3D" id="1.10.3720.10">
    <property type="entry name" value="MetI-like"/>
    <property type="match status" value="1"/>
</dbReference>
<feature type="transmembrane region" description="Helical" evidence="7">
    <location>
        <begin position="9"/>
        <end position="30"/>
    </location>
</feature>
<evidence type="ECO:0000256" key="5">
    <source>
        <dbReference type="ARBA" id="ARBA00022989"/>
    </source>
</evidence>
<accession>A0A8A0RK52</accession>
<dbReference type="Pfam" id="PF00528">
    <property type="entry name" value="BPD_transp_1"/>
    <property type="match status" value="1"/>
</dbReference>
<keyword evidence="10" id="KW-1185">Reference proteome</keyword>
<dbReference type="Pfam" id="PF19300">
    <property type="entry name" value="BPD_transp_1_N"/>
    <property type="match status" value="1"/>
</dbReference>
<sequence>MLKYIIKKLILMIPVIIGMTIIVFSILYFAPGDPVHLIVGPNVTPEVYESIRQKYGLDQPFAVQYLRFMKSVIEGDLGVSILQQRPVVEMIKERLPVTLQIGFIGLLITFIIAVPAGVIAAVNRNTVIDYLCMTGALLGIALPTFWFGMLLMYVFAYKFRWFPISGYGTLKHLILPCFAIGLTNAAITARMVRSSMLEVLKQDYVRTARSKGLAERIVIYHHALKNAMIPIITLMGLRLGWIIGGSVMLEIIFSIPGIGRLMVDSILARDYPVVQGSMIVLTSSIILANILADILYAVVDPRIRYN</sequence>
<feature type="transmembrane region" description="Helical" evidence="7">
    <location>
        <begin position="99"/>
        <end position="123"/>
    </location>
</feature>
<dbReference type="EMBL" id="CP059066">
    <property type="protein sequence ID" value="QSQ08735.1"/>
    <property type="molecule type" value="Genomic_DNA"/>
</dbReference>
<keyword evidence="4 7" id="KW-0812">Transmembrane</keyword>
<dbReference type="PANTHER" id="PTHR43163:SF6">
    <property type="entry name" value="DIPEPTIDE TRANSPORT SYSTEM PERMEASE PROTEIN DPPB-RELATED"/>
    <property type="match status" value="1"/>
</dbReference>
<evidence type="ECO:0000256" key="7">
    <source>
        <dbReference type="RuleBase" id="RU363032"/>
    </source>
</evidence>
<keyword evidence="6 7" id="KW-0472">Membrane</keyword>
<feature type="transmembrane region" description="Helical" evidence="7">
    <location>
        <begin position="239"/>
        <end position="258"/>
    </location>
</feature>
<dbReference type="InterPro" id="IPR045621">
    <property type="entry name" value="BPD_transp_1_N"/>
</dbReference>
<evidence type="ECO:0000313" key="9">
    <source>
        <dbReference type="EMBL" id="QSQ08735.1"/>
    </source>
</evidence>
<evidence type="ECO:0000256" key="3">
    <source>
        <dbReference type="ARBA" id="ARBA00022475"/>
    </source>
</evidence>
<dbReference type="GO" id="GO:0005886">
    <property type="term" value="C:plasma membrane"/>
    <property type="evidence" value="ECO:0007669"/>
    <property type="project" value="UniProtKB-SubCell"/>
</dbReference>
<dbReference type="InterPro" id="IPR000515">
    <property type="entry name" value="MetI-like"/>
</dbReference>
<feature type="domain" description="ABC transmembrane type-1" evidence="8">
    <location>
        <begin position="95"/>
        <end position="292"/>
    </location>
</feature>
<dbReference type="PANTHER" id="PTHR43163">
    <property type="entry name" value="DIPEPTIDE TRANSPORT SYSTEM PERMEASE PROTEIN DPPB-RELATED"/>
    <property type="match status" value="1"/>
</dbReference>
<comment type="subcellular location">
    <subcellularLocation>
        <location evidence="1 7">Cell membrane</location>
        <topology evidence="1 7">Multi-pass membrane protein</topology>
    </subcellularLocation>
</comment>
<dbReference type="Proteomes" id="UP000662904">
    <property type="component" value="Chromosome"/>
</dbReference>
<gene>
    <name evidence="9" type="primary">gsiC_3</name>
    <name evidence="9" type="ORF">H0A61_01078</name>
</gene>
<evidence type="ECO:0000259" key="8">
    <source>
        <dbReference type="PROSITE" id="PS50928"/>
    </source>
</evidence>
<dbReference type="SUPFAM" id="SSF161098">
    <property type="entry name" value="MetI-like"/>
    <property type="match status" value="1"/>
</dbReference>
<dbReference type="RefSeq" id="WP_206708939.1">
    <property type="nucleotide sequence ID" value="NZ_CP059066.1"/>
</dbReference>
<proteinExistence type="inferred from homology"/>
<feature type="transmembrane region" description="Helical" evidence="7">
    <location>
        <begin position="278"/>
        <end position="299"/>
    </location>
</feature>
<evidence type="ECO:0000256" key="2">
    <source>
        <dbReference type="ARBA" id="ARBA00022448"/>
    </source>
</evidence>
<name>A0A8A0RK52_9FIRM</name>
<reference evidence="9" key="1">
    <citation type="submission" date="2020-07" db="EMBL/GenBank/DDBJ databases">
        <title>Koleobacter methoxysyntrophicus gen. nov., sp. nov., a novel anaerobic bacterium isolated from deep subsurface oil field and proposal of Koleobacterales ord. nov. in the phylum Firmicutes.</title>
        <authorList>
            <person name="Sakamoto S."/>
            <person name="Tamaki H."/>
        </authorList>
    </citation>
    <scope>NUCLEOTIDE SEQUENCE</scope>
    <source>
        <strain evidence="9">NRmbB1</strain>
    </source>
</reference>
<evidence type="ECO:0000256" key="4">
    <source>
        <dbReference type="ARBA" id="ARBA00022692"/>
    </source>
</evidence>
<evidence type="ECO:0000313" key="10">
    <source>
        <dbReference type="Proteomes" id="UP000662904"/>
    </source>
</evidence>